<dbReference type="GO" id="GO:0030246">
    <property type="term" value="F:carbohydrate binding"/>
    <property type="evidence" value="ECO:0007669"/>
    <property type="project" value="InterPro"/>
</dbReference>
<evidence type="ECO:0000256" key="2">
    <source>
        <dbReference type="ARBA" id="ARBA00011245"/>
    </source>
</evidence>
<dbReference type="Pfam" id="PF07971">
    <property type="entry name" value="Glyco_hydro_92"/>
    <property type="match status" value="2"/>
</dbReference>
<comment type="caution">
    <text evidence="6">The sequence shown here is derived from an EMBL/GenBank/DDBJ whole genome shotgun (WGS) entry which is preliminary data.</text>
</comment>
<accession>A0A399D5J5</accession>
<dbReference type="Proteomes" id="UP000266441">
    <property type="component" value="Unassembled WGS sequence"/>
</dbReference>
<reference evidence="6 7" key="1">
    <citation type="journal article" date="2015" name="Int. J. Syst. Evol. Microbiol.">
        <title>Mariniphaga sediminis sp. nov., isolated from coastal sediment.</title>
        <authorList>
            <person name="Wang F.Q."/>
            <person name="Shen Q.Y."/>
            <person name="Chen G.J."/>
            <person name="Du Z.J."/>
        </authorList>
    </citation>
    <scope>NUCLEOTIDE SEQUENCE [LARGE SCALE GENOMIC DNA]</scope>
    <source>
        <strain evidence="6 7">SY21</strain>
    </source>
</reference>
<evidence type="ECO:0000313" key="7">
    <source>
        <dbReference type="Proteomes" id="UP000266441"/>
    </source>
</evidence>
<dbReference type="Gene3D" id="2.70.98.10">
    <property type="match status" value="1"/>
</dbReference>
<comment type="subunit">
    <text evidence="2">Monomer.</text>
</comment>
<dbReference type="GO" id="GO:0000224">
    <property type="term" value="F:peptide-N4-(N-acetyl-beta-glucosaminyl)asparagine amidase activity"/>
    <property type="evidence" value="ECO:0007669"/>
    <property type="project" value="TreeGrafter"/>
</dbReference>
<dbReference type="PANTHER" id="PTHR12143:SF39">
    <property type="entry name" value="SECRETED PROTEIN"/>
    <property type="match status" value="1"/>
</dbReference>
<dbReference type="PANTHER" id="PTHR12143">
    <property type="entry name" value="PEPTIDE N-GLYCANASE PNGASE -RELATED"/>
    <property type="match status" value="1"/>
</dbReference>
<evidence type="ECO:0000256" key="1">
    <source>
        <dbReference type="ARBA" id="ARBA00001913"/>
    </source>
</evidence>
<keyword evidence="7" id="KW-1185">Reference proteome</keyword>
<keyword evidence="6" id="KW-0378">Hydrolase</keyword>
<dbReference type="Gene3D" id="1.20.1050.60">
    <property type="entry name" value="alpha-1,2-mannosidase"/>
    <property type="match status" value="1"/>
</dbReference>
<dbReference type="InterPro" id="IPR014718">
    <property type="entry name" value="GH-type_carb-bd"/>
</dbReference>
<gene>
    <name evidence="6" type="ORF">D1164_00340</name>
</gene>
<dbReference type="InterPro" id="IPR008928">
    <property type="entry name" value="6-hairpin_glycosidase_sf"/>
</dbReference>
<proteinExistence type="predicted"/>
<dbReference type="Gene3D" id="1.20.1610.10">
    <property type="entry name" value="alpha-1,2-mannosidases domains"/>
    <property type="match status" value="1"/>
</dbReference>
<dbReference type="GO" id="GO:0005829">
    <property type="term" value="C:cytosol"/>
    <property type="evidence" value="ECO:0007669"/>
    <property type="project" value="TreeGrafter"/>
</dbReference>
<evidence type="ECO:0000313" key="6">
    <source>
        <dbReference type="EMBL" id="RIH66919.1"/>
    </source>
</evidence>
<dbReference type="SUPFAM" id="SSF48208">
    <property type="entry name" value="Six-hairpin glycosidases"/>
    <property type="match status" value="1"/>
</dbReference>
<dbReference type="Gene3D" id="3.30.2080.10">
    <property type="entry name" value="GH92 mannosidase domain"/>
    <property type="match status" value="1"/>
</dbReference>
<dbReference type="InterPro" id="IPR041371">
    <property type="entry name" value="GH92_N"/>
</dbReference>
<dbReference type="InterPro" id="IPR012939">
    <property type="entry name" value="Glyco_hydro_92"/>
</dbReference>
<evidence type="ECO:0000259" key="5">
    <source>
        <dbReference type="Pfam" id="PF17678"/>
    </source>
</evidence>
<protein>
    <submittedName>
        <fullName evidence="6">Glycoside hydrolase family 92 protein</fullName>
    </submittedName>
</protein>
<comment type="cofactor">
    <cofactor evidence="1">
        <name>Ca(2+)</name>
        <dbReference type="ChEBI" id="CHEBI:29108"/>
    </cofactor>
</comment>
<dbReference type="EMBL" id="QWET01000001">
    <property type="protein sequence ID" value="RIH66919.1"/>
    <property type="molecule type" value="Genomic_DNA"/>
</dbReference>
<dbReference type="Pfam" id="PF17678">
    <property type="entry name" value="Glyco_hydro_92N"/>
    <property type="match status" value="1"/>
</dbReference>
<feature type="domain" description="Glycosyl hydrolase family 92" evidence="4">
    <location>
        <begin position="335"/>
        <end position="666"/>
    </location>
</feature>
<dbReference type="AlphaFoldDB" id="A0A399D5J5"/>
<feature type="domain" description="Glycosyl hydrolase family 92" evidence="4">
    <location>
        <begin position="683"/>
        <end position="792"/>
    </location>
</feature>
<feature type="domain" description="Glycosyl hydrolase family 92 N-terminal" evidence="5">
    <location>
        <begin position="101"/>
        <end position="329"/>
    </location>
</feature>
<keyword evidence="3" id="KW-0106">Calcium</keyword>
<dbReference type="GO" id="GO:0005975">
    <property type="term" value="P:carbohydrate metabolic process"/>
    <property type="evidence" value="ECO:0007669"/>
    <property type="project" value="InterPro"/>
</dbReference>
<dbReference type="InterPro" id="IPR050883">
    <property type="entry name" value="PNGase"/>
</dbReference>
<organism evidence="6 7">
    <name type="scientific">Mariniphaga sediminis</name>
    <dbReference type="NCBI Taxonomy" id="1628158"/>
    <lineage>
        <taxon>Bacteria</taxon>
        <taxon>Pseudomonadati</taxon>
        <taxon>Bacteroidota</taxon>
        <taxon>Bacteroidia</taxon>
        <taxon>Marinilabiliales</taxon>
        <taxon>Prolixibacteraceae</taxon>
        <taxon>Mariniphaga</taxon>
    </lineage>
</organism>
<dbReference type="GO" id="GO:0006516">
    <property type="term" value="P:glycoprotein catabolic process"/>
    <property type="evidence" value="ECO:0007669"/>
    <property type="project" value="TreeGrafter"/>
</dbReference>
<evidence type="ECO:0000259" key="4">
    <source>
        <dbReference type="Pfam" id="PF07971"/>
    </source>
</evidence>
<sequence length="805" mass="92278">MNVSQNPSSKFIWMKAKQDGKSGIQESMNTDFYKTKWMGRNNMMRNIKSENKVKKVTMNVLNHSQKAGINKIIKIGGFFIMLLVFTACSNVENKKEDPLKYVDPFICTKGDNGQLYPGPVYPFGLVHLSPETEGDSHVGYYYEDKFIEGFSHLRIGGAGSRGKGGGLLIKPGIGKFSNKIEKFREPYIKSEEEAEVAYYKTVLESGVKVELTATERVGFHQYSFPEDKKEERYIAIDLSHSYVGMLDASLNVLNNNEITGMIKSKHNNGGGHHRLFFAVVADTPFESFTSWQGDNTEEGQAIRNGNDVGVWLNFPEEGENVIRLKVGMSPISEEQAMFEAKNEIRDFDFDKVRKETAAVWRDKLSKMEVKSDSEEFKTLFYTHLYHSYLVPNNATSSTGEYVRAHHLDTVCKTQSTAPDFTYYSCWSLWDDFRKYTLVSLLEPDVVKNIARSLVDYYGTRPDWITTSNAGDGSWPTPTIRMEFTSPVIMDAYAKGLGDFDTEIAFNGMLRDFEKYSTRNVSAKLEKAYHAYVALKMAEALGKTEYLEELKAGADAYKNIWNKEQKDNQGNERGFFTPDGNPVPDVEEFELYVYEGNLWHYRWFVLHDIDGLVDLRGSKEALSDDLEYFFENDFYMHLNEPDIHYPYLFNLLGKPYLTQKWIRTFTTKEVTQLYHNHGFFDEPIVKRIYRADPEGYIESMDDDAGTMASWWVMSAMGLFQLDPVQPRYLIGSPIFPELTIHHDNGNTFKIIANNVSEDNFYIQSAKLNGKPYNKPWIDYSIIIEGGTIEFEMGAEPNKEWGTGNNW</sequence>
<name>A0A399D5J5_9BACT</name>
<evidence type="ECO:0000256" key="3">
    <source>
        <dbReference type="ARBA" id="ARBA00022837"/>
    </source>
</evidence>